<dbReference type="eggNOG" id="ENOG502QSR7">
    <property type="taxonomic scope" value="Eukaryota"/>
</dbReference>
<dbReference type="STRING" id="535722.E4V060"/>
<dbReference type="Proteomes" id="UP000002669">
    <property type="component" value="Unassembled WGS sequence"/>
</dbReference>
<reference evidence="3" key="1">
    <citation type="journal article" date="2012" name="MBio">
        <title>Comparative genome analysis of Trichophyton rubrum and related dermatophytes reveals candidate genes involved in infection.</title>
        <authorList>
            <person name="Martinez D.A."/>
            <person name="Oliver B.G."/>
            <person name="Graeser Y."/>
            <person name="Goldberg J.M."/>
            <person name="Li W."/>
            <person name="Martinez-Rossi N.M."/>
            <person name="Monod M."/>
            <person name="Shelest E."/>
            <person name="Barton R.C."/>
            <person name="Birch E."/>
            <person name="Brakhage A.A."/>
            <person name="Chen Z."/>
            <person name="Gurr S.J."/>
            <person name="Heiman D."/>
            <person name="Heitman J."/>
            <person name="Kosti I."/>
            <person name="Rossi A."/>
            <person name="Saif S."/>
            <person name="Samalova M."/>
            <person name="Saunders C.W."/>
            <person name="Shea T."/>
            <person name="Summerbell R.C."/>
            <person name="Xu J."/>
            <person name="Young S."/>
            <person name="Zeng Q."/>
            <person name="Birren B.W."/>
            <person name="Cuomo C.A."/>
            <person name="White T.C."/>
        </authorList>
    </citation>
    <scope>NUCLEOTIDE SEQUENCE [LARGE SCALE GENOMIC DNA]</scope>
    <source>
        <strain evidence="3">ATCC MYA-4604 / CBS 118893</strain>
    </source>
</reference>
<organism evidence="3">
    <name type="scientific">Arthroderma gypseum (strain ATCC MYA-4604 / CBS 118893)</name>
    <name type="common">Microsporum gypseum</name>
    <dbReference type="NCBI Taxonomy" id="535722"/>
    <lineage>
        <taxon>Eukaryota</taxon>
        <taxon>Fungi</taxon>
        <taxon>Dikarya</taxon>
        <taxon>Ascomycota</taxon>
        <taxon>Pezizomycotina</taxon>
        <taxon>Eurotiomycetes</taxon>
        <taxon>Eurotiomycetidae</taxon>
        <taxon>Onygenales</taxon>
        <taxon>Arthrodermataceae</taxon>
        <taxon>Nannizzia</taxon>
    </lineage>
</organism>
<dbReference type="SUPFAM" id="SSF109604">
    <property type="entry name" value="HD-domain/PDEase-like"/>
    <property type="match status" value="1"/>
</dbReference>
<sequence>MSGNVALIERISAFVAKHMAGHDPSHNARHVSRVVRLAQTILAKEKTRNPSITYDETVVTLAAWMHDIADRKYLPKPTDGGSQMETNKHKINPDTIIYDTLVSHHADPSMAQRVQTIVSNVSYSTEIKDPSVVQRLISPEGGYPELAIVQDADRLDAIGAVGIARCFTFLGAKSKGAGKDGGKEPDLDDAIEHFEEKLVKLEGMMKTATGREMARERAFRIKEFQRWWADETDGV</sequence>
<dbReference type="Gene3D" id="1.10.3210.50">
    <property type="match status" value="1"/>
</dbReference>
<dbReference type="OrthoDB" id="16547at2759"/>
<dbReference type="HOGENOM" id="CLU_036524_0_1_1"/>
<dbReference type="PANTHER" id="PTHR33594:SF1">
    <property type="entry name" value="HD_PDEASE DOMAIN-CONTAINING PROTEIN"/>
    <property type="match status" value="1"/>
</dbReference>
<feature type="domain" description="HD/PDEase" evidence="1">
    <location>
        <begin position="23"/>
        <end position="167"/>
    </location>
</feature>
<dbReference type="InterPro" id="IPR006674">
    <property type="entry name" value="HD_domain"/>
</dbReference>
<dbReference type="VEuPathDB" id="FungiDB:MGYG_05997"/>
<keyword evidence="3" id="KW-1185">Reference proteome</keyword>
<protein>
    <recommendedName>
        <fullName evidence="1">HD/PDEase domain-containing protein</fullName>
    </recommendedName>
</protein>
<evidence type="ECO:0000313" key="2">
    <source>
        <dbReference type="EMBL" id="EFR02997.1"/>
    </source>
</evidence>
<dbReference type="Pfam" id="PF01966">
    <property type="entry name" value="HD"/>
    <property type="match status" value="1"/>
</dbReference>
<dbReference type="InterPro" id="IPR003607">
    <property type="entry name" value="HD/PDEase_dom"/>
</dbReference>
<dbReference type="RefSeq" id="XP_003171451.1">
    <property type="nucleotide sequence ID" value="XM_003171403.1"/>
</dbReference>
<dbReference type="PANTHER" id="PTHR33594">
    <property type="entry name" value="SUPERFAMILY HYDROLASE, PUTATIVE (AFU_ORTHOLOGUE AFUA_1G03035)-RELATED"/>
    <property type="match status" value="1"/>
</dbReference>
<dbReference type="AlphaFoldDB" id="E4V060"/>
<dbReference type="CDD" id="cd00077">
    <property type="entry name" value="HDc"/>
    <property type="match status" value="1"/>
</dbReference>
<dbReference type="InParanoid" id="E4V060"/>
<dbReference type="EMBL" id="DS989826">
    <property type="protein sequence ID" value="EFR02997.1"/>
    <property type="molecule type" value="Genomic_DNA"/>
</dbReference>
<dbReference type="SMART" id="SM00471">
    <property type="entry name" value="HDc"/>
    <property type="match status" value="1"/>
</dbReference>
<proteinExistence type="predicted"/>
<name>E4V060_ARTGP</name>
<accession>E4V060</accession>
<dbReference type="GeneID" id="10026703"/>
<evidence type="ECO:0000313" key="3">
    <source>
        <dbReference type="Proteomes" id="UP000002669"/>
    </source>
</evidence>
<gene>
    <name evidence="2" type="ORF">MGYG_05997</name>
</gene>
<evidence type="ECO:0000259" key="1">
    <source>
        <dbReference type="SMART" id="SM00471"/>
    </source>
</evidence>